<dbReference type="SMART" id="SM00033">
    <property type="entry name" value="CH"/>
    <property type="match status" value="1"/>
</dbReference>
<dbReference type="InterPro" id="IPR050606">
    <property type="entry name" value="Calponin-like"/>
</dbReference>
<dbReference type="GO" id="GO:0015629">
    <property type="term" value="C:actin cytoskeleton"/>
    <property type="evidence" value="ECO:0007669"/>
    <property type="project" value="TreeGrafter"/>
</dbReference>
<evidence type="ECO:0000313" key="3">
    <source>
        <dbReference type="Proteomes" id="UP000262825"/>
    </source>
</evidence>
<dbReference type="EMBL" id="UFAJ01000336">
    <property type="protein sequence ID" value="SSD60362.1"/>
    <property type="molecule type" value="Genomic_DNA"/>
</dbReference>
<dbReference type="Gene3D" id="1.10.418.10">
    <property type="entry name" value="Calponin-like domain"/>
    <property type="match status" value="1"/>
</dbReference>
<dbReference type="PANTHER" id="PTHR47385:SF14">
    <property type="entry name" value="TRANSGELIN"/>
    <property type="match status" value="1"/>
</dbReference>
<dbReference type="InterPro" id="IPR001715">
    <property type="entry name" value="CH_dom"/>
</dbReference>
<proteinExistence type="predicted"/>
<dbReference type="Pfam" id="PF00307">
    <property type="entry name" value="CH"/>
    <property type="match status" value="1"/>
</dbReference>
<dbReference type="GO" id="GO:0051015">
    <property type="term" value="F:actin filament binding"/>
    <property type="evidence" value="ECO:0007669"/>
    <property type="project" value="TreeGrafter"/>
</dbReference>
<evidence type="ECO:0000313" key="2">
    <source>
        <dbReference type="EMBL" id="SSD60362.1"/>
    </source>
</evidence>
<dbReference type="PROSITE" id="PS50021">
    <property type="entry name" value="CH"/>
    <property type="match status" value="1"/>
</dbReference>
<dbReference type="InterPro" id="IPR036872">
    <property type="entry name" value="CH_dom_sf"/>
</dbReference>
<dbReference type="PRINTS" id="PR00888">
    <property type="entry name" value="SM22CALPONIN"/>
</dbReference>
<dbReference type="PANTHER" id="PTHR47385">
    <property type="entry name" value="CALPONIN"/>
    <property type="match status" value="1"/>
</dbReference>
<keyword evidence="3" id="KW-1185">Reference proteome</keyword>
<accession>A0A376B6T6</accession>
<dbReference type="SUPFAM" id="SSF47576">
    <property type="entry name" value="Calponin-homology domain, CH-domain"/>
    <property type="match status" value="1"/>
</dbReference>
<evidence type="ECO:0000259" key="1">
    <source>
        <dbReference type="PROSITE" id="PS50021"/>
    </source>
</evidence>
<organism evidence="2 3">
    <name type="scientific">Saccharomycodes ludwigii</name>
    <dbReference type="NCBI Taxonomy" id="36035"/>
    <lineage>
        <taxon>Eukaryota</taxon>
        <taxon>Fungi</taxon>
        <taxon>Dikarya</taxon>
        <taxon>Ascomycota</taxon>
        <taxon>Saccharomycotina</taxon>
        <taxon>Saccharomycetes</taxon>
        <taxon>Saccharomycodales</taxon>
        <taxon>Saccharomycodaceae</taxon>
        <taxon>Saccharomycodes</taxon>
    </lineage>
</organism>
<gene>
    <name evidence="2" type="ORF">SCODWIG_02123</name>
</gene>
<dbReference type="Proteomes" id="UP000262825">
    <property type="component" value="Unassembled WGS sequence"/>
</dbReference>
<reference evidence="3" key="1">
    <citation type="submission" date="2018-06" db="EMBL/GenBank/DDBJ databases">
        <authorList>
            <person name="Guldener U."/>
        </authorList>
    </citation>
    <scope>NUCLEOTIDE SEQUENCE [LARGE SCALE GENOMIC DNA]</scope>
    <source>
        <strain evidence="3">UTAD17</strain>
    </source>
</reference>
<sequence length="208" mass="24197">MNRQPLSYTPVYVTDVKPDVTSLDEDLKKLRDSKFTQQNIDEIRYWMFNQILKESPSTEENLLDLLKDGTVLCRLANKLIENDSSFNPIKWKCSKIPFIQMEQISLFLQFCKQYGVPEDELFQTVDLFEKKDPAQVYQTIKSLSRYANLKNPSLFPVIGPKLTKKKPPVKHKPDYLSKTTWSTIEYGYMGGSNQTTEHISFGKKRDIV</sequence>
<feature type="domain" description="Calponin-homology (CH)" evidence="1">
    <location>
        <begin position="37"/>
        <end position="147"/>
    </location>
</feature>
<protein>
    <submittedName>
        <fullName evidence="2">Related to Transgelin</fullName>
    </submittedName>
</protein>
<dbReference type="InterPro" id="IPR003096">
    <property type="entry name" value="SM22_calponin"/>
</dbReference>
<dbReference type="GO" id="GO:0007015">
    <property type="term" value="P:actin filament organization"/>
    <property type="evidence" value="ECO:0007669"/>
    <property type="project" value="TreeGrafter"/>
</dbReference>
<dbReference type="OrthoDB" id="21595at2759"/>
<dbReference type="VEuPathDB" id="FungiDB:SCODWIG_02123"/>
<dbReference type="AlphaFoldDB" id="A0A376B6T6"/>
<name>A0A376B6T6_9ASCO</name>